<protein>
    <submittedName>
        <fullName evidence="1">Uncharacterized protein</fullName>
    </submittedName>
</protein>
<accession>A0ABP7TFU3</accession>
<comment type="caution">
    <text evidence="1">The sequence shown here is derived from an EMBL/GenBank/DDBJ whole genome shotgun (WGS) entry which is preliminary data.</text>
</comment>
<proteinExistence type="predicted"/>
<keyword evidence="2" id="KW-1185">Reference proteome</keyword>
<name>A0ABP7TFU3_9FLAO</name>
<gene>
    <name evidence="1" type="ORF">GCM10022386_05850</name>
</gene>
<evidence type="ECO:0000313" key="1">
    <source>
        <dbReference type="EMBL" id="GAA4025463.1"/>
    </source>
</evidence>
<dbReference type="Proteomes" id="UP001500968">
    <property type="component" value="Unassembled WGS sequence"/>
</dbReference>
<reference evidence="2" key="1">
    <citation type="journal article" date="2019" name="Int. J. Syst. Evol. Microbiol.">
        <title>The Global Catalogue of Microorganisms (GCM) 10K type strain sequencing project: providing services to taxonomists for standard genome sequencing and annotation.</title>
        <authorList>
            <consortium name="The Broad Institute Genomics Platform"/>
            <consortium name="The Broad Institute Genome Sequencing Center for Infectious Disease"/>
            <person name="Wu L."/>
            <person name="Ma J."/>
        </authorList>
    </citation>
    <scope>NUCLEOTIDE SEQUENCE [LARGE SCALE GENOMIC DNA]</scope>
    <source>
        <strain evidence="2">JCM 17064</strain>
    </source>
</reference>
<sequence>MNDFYKKPKKNGLEFYTKIAAEIGNAKCGLTFRCYPTVAIPANCVLSAKINFLRENNGTTQEKPAIADNSCWQ</sequence>
<evidence type="ECO:0000313" key="2">
    <source>
        <dbReference type="Proteomes" id="UP001500968"/>
    </source>
</evidence>
<dbReference type="EMBL" id="BAABCR010000007">
    <property type="protein sequence ID" value="GAA4025463.1"/>
    <property type="molecule type" value="Genomic_DNA"/>
</dbReference>
<organism evidence="1 2">
    <name type="scientific">Flavobacterium cheonhonense</name>
    <dbReference type="NCBI Taxonomy" id="706185"/>
    <lineage>
        <taxon>Bacteria</taxon>
        <taxon>Pseudomonadati</taxon>
        <taxon>Bacteroidota</taxon>
        <taxon>Flavobacteriia</taxon>
        <taxon>Flavobacteriales</taxon>
        <taxon>Flavobacteriaceae</taxon>
        <taxon>Flavobacterium</taxon>
    </lineage>
</organism>